<gene>
    <name evidence="2" type="ORF">V6N12_035495</name>
</gene>
<evidence type="ECO:0000313" key="3">
    <source>
        <dbReference type="Proteomes" id="UP001472677"/>
    </source>
</evidence>
<evidence type="ECO:0000256" key="1">
    <source>
        <dbReference type="SAM" id="Phobius"/>
    </source>
</evidence>
<keyword evidence="1" id="KW-0472">Membrane</keyword>
<dbReference type="EMBL" id="JBBPBM010000011">
    <property type="protein sequence ID" value="KAK8563347.1"/>
    <property type="molecule type" value="Genomic_DNA"/>
</dbReference>
<proteinExistence type="predicted"/>
<comment type="caution">
    <text evidence="2">The sequence shown here is derived from an EMBL/GenBank/DDBJ whole genome shotgun (WGS) entry which is preliminary data.</text>
</comment>
<keyword evidence="3" id="KW-1185">Reference proteome</keyword>
<sequence>MNAFKSNKTSKVPKSKGEVDSRICNDDLHLDTKFDGDGSNLLYHIWRTEKVNNSLVNTKLKLIPCICSFTTGRFLCGNVKNLGGHSYWSFNSQSLILGTTNQVSTNFLKVLHILRGESDSTLVNLLLGSSKLGMVGFIAAYVTILDLLRLKT</sequence>
<feature type="transmembrane region" description="Helical" evidence="1">
    <location>
        <begin position="122"/>
        <end position="144"/>
    </location>
</feature>
<keyword evidence="1" id="KW-0812">Transmembrane</keyword>
<keyword evidence="1" id="KW-1133">Transmembrane helix</keyword>
<name>A0ABR2EMW2_9ROSI</name>
<evidence type="ECO:0000313" key="2">
    <source>
        <dbReference type="EMBL" id="KAK8563347.1"/>
    </source>
</evidence>
<accession>A0ABR2EMW2</accession>
<reference evidence="2 3" key="1">
    <citation type="journal article" date="2024" name="G3 (Bethesda)">
        <title>Genome assembly of Hibiscus sabdariffa L. provides insights into metabolisms of medicinal natural products.</title>
        <authorList>
            <person name="Kim T."/>
        </authorList>
    </citation>
    <scope>NUCLEOTIDE SEQUENCE [LARGE SCALE GENOMIC DNA]</scope>
    <source>
        <strain evidence="2">TK-2024</strain>
        <tissue evidence="2">Old leaves</tissue>
    </source>
</reference>
<protein>
    <submittedName>
        <fullName evidence="2">Uncharacterized protein</fullName>
    </submittedName>
</protein>
<organism evidence="2 3">
    <name type="scientific">Hibiscus sabdariffa</name>
    <name type="common">roselle</name>
    <dbReference type="NCBI Taxonomy" id="183260"/>
    <lineage>
        <taxon>Eukaryota</taxon>
        <taxon>Viridiplantae</taxon>
        <taxon>Streptophyta</taxon>
        <taxon>Embryophyta</taxon>
        <taxon>Tracheophyta</taxon>
        <taxon>Spermatophyta</taxon>
        <taxon>Magnoliopsida</taxon>
        <taxon>eudicotyledons</taxon>
        <taxon>Gunneridae</taxon>
        <taxon>Pentapetalae</taxon>
        <taxon>rosids</taxon>
        <taxon>malvids</taxon>
        <taxon>Malvales</taxon>
        <taxon>Malvaceae</taxon>
        <taxon>Malvoideae</taxon>
        <taxon>Hibiscus</taxon>
    </lineage>
</organism>
<dbReference type="Proteomes" id="UP001472677">
    <property type="component" value="Unassembled WGS sequence"/>
</dbReference>